<evidence type="ECO:0000313" key="1">
    <source>
        <dbReference type="EMBL" id="CBY20528.1"/>
    </source>
</evidence>
<proteinExistence type="predicted"/>
<dbReference type="PANTHER" id="PTHR22774">
    <property type="entry name" value="CHOREIN N-TERMINAL DOMAIN-CONTAINING PROTEIN"/>
    <property type="match status" value="1"/>
</dbReference>
<sequence length="541" mass="61305">MTSLIKKSILKFLTQFTSNLTPDDIQLSSLKGEAEVRNLELSTSALQNLLNIPTWLKVNHAKVNHVGLKIHLMSIQTKPIRITFDHVTLEVEAIQSPRAPNGPSPLQDNSSGTNNYGLTESIIEGIRVEINAVSMTFKSVAFTANVMIQSVVVFSAKGDWSQTHDLRETRAKTDKEVISRKKIQWMSFRLEATWPDAAPVKLITNQGEVRIRLRRRLADCVVLANKLEVMLDDLLWILSDRQIQAALLCVKSLSDAIEASRRQMMKLQRSNSDMSLASSDASTAANPENHIQESSQHFSINKLDLHICEESADASSVQLSLYDLSVDLYPARKAAKSRKEFVPYTSAMMARDRWVEPILNVFREDFKLLREKSKPVERVTKLKENVVILRLRNVDLYQVSSPTRHNSEGKKLFSFGGKKLNLPSEIPLFHYEATEYYTPDGSDYVLPHNNQYIQVNAPVIDFDEETVIWMSKILKNASKCINEALVELGIDEEKDASTNDHVDMLVDIILPSINFGELHLEASSISLTNRFLQKEWLRNFV</sequence>
<dbReference type="Proteomes" id="UP000001307">
    <property type="component" value="Unassembled WGS sequence"/>
</dbReference>
<dbReference type="AlphaFoldDB" id="E4WRZ6"/>
<accession>E4WRZ6</accession>
<dbReference type="OrthoDB" id="43807at2759"/>
<dbReference type="EMBL" id="FN653015">
    <property type="protein sequence ID" value="CBY20528.1"/>
    <property type="molecule type" value="Genomic_DNA"/>
</dbReference>
<dbReference type="PANTHER" id="PTHR22774:SF11">
    <property type="entry name" value="CHOREIN N-TERMINAL DOMAIN-CONTAINING PROTEIN"/>
    <property type="match status" value="1"/>
</dbReference>
<name>E4WRZ6_OIKDI</name>
<keyword evidence="2" id="KW-1185">Reference proteome</keyword>
<gene>
    <name evidence="1" type="ORF">GSOID_T00000526001</name>
</gene>
<organism evidence="1">
    <name type="scientific">Oikopleura dioica</name>
    <name type="common">Tunicate</name>
    <dbReference type="NCBI Taxonomy" id="34765"/>
    <lineage>
        <taxon>Eukaryota</taxon>
        <taxon>Metazoa</taxon>
        <taxon>Chordata</taxon>
        <taxon>Tunicata</taxon>
        <taxon>Appendicularia</taxon>
        <taxon>Copelata</taxon>
        <taxon>Oikopleuridae</taxon>
        <taxon>Oikopleura</taxon>
    </lineage>
</organism>
<reference evidence="1" key="1">
    <citation type="journal article" date="2010" name="Science">
        <title>Plasticity of animal genome architecture unmasked by rapid evolution of a pelagic tunicate.</title>
        <authorList>
            <person name="Denoeud F."/>
            <person name="Henriet S."/>
            <person name="Mungpakdee S."/>
            <person name="Aury J.M."/>
            <person name="Da Silva C."/>
            <person name="Brinkmann H."/>
            <person name="Mikhaleva J."/>
            <person name="Olsen L.C."/>
            <person name="Jubin C."/>
            <person name="Canestro C."/>
            <person name="Bouquet J.M."/>
            <person name="Danks G."/>
            <person name="Poulain J."/>
            <person name="Campsteijn C."/>
            <person name="Adamski M."/>
            <person name="Cross I."/>
            <person name="Yadetie F."/>
            <person name="Muffato M."/>
            <person name="Louis A."/>
            <person name="Butcher S."/>
            <person name="Tsagkogeorga G."/>
            <person name="Konrad A."/>
            <person name="Singh S."/>
            <person name="Jensen M.F."/>
            <person name="Cong E.H."/>
            <person name="Eikeseth-Otteraa H."/>
            <person name="Noel B."/>
            <person name="Anthouard V."/>
            <person name="Porcel B.M."/>
            <person name="Kachouri-Lafond R."/>
            <person name="Nishino A."/>
            <person name="Ugolini M."/>
            <person name="Chourrout P."/>
            <person name="Nishida H."/>
            <person name="Aasland R."/>
            <person name="Huzurbazar S."/>
            <person name="Westhof E."/>
            <person name="Delsuc F."/>
            <person name="Lehrach H."/>
            <person name="Reinhardt R."/>
            <person name="Weissenbach J."/>
            <person name="Roy S.W."/>
            <person name="Artiguenave F."/>
            <person name="Postlethwait J.H."/>
            <person name="Manak J.R."/>
            <person name="Thompson E.M."/>
            <person name="Jaillon O."/>
            <person name="Du Pasquier L."/>
            <person name="Boudinot P."/>
            <person name="Liberles D.A."/>
            <person name="Volff J.N."/>
            <person name="Philippe H."/>
            <person name="Lenhard B."/>
            <person name="Roest Crollius H."/>
            <person name="Wincker P."/>
            <person name="Chourrout D."/>
        </authorList>
    </citation>
    <scope>NUCLEOTIDE SEQUENCE [LARGE SCALE GENOMIC DNA]</scope>
</reference>
<protein>
    <submittedName>
        <fullName evidence="1">Uncharacterized protein</fullName>
    </submittedName>
</protein>
<dbReference type="Pfam" id="PF24917">
    <property type="entry name" value="BLTP3A_B"/>
    <property type="match status" value="2"/>
</dbReference>
<dbReference type="InParanoid" id="E4WRZ6"/>
<dbReference type="InterPro" id="IPR026728">
    <property type="entry name" value="BLTP3A/B"/>
</dbReference>
<evidence type="ECO:0000313" key="2">
    <source>
        <dbReference type="Proteomes" id="UP000001307"/>
    </source>
</evidence>